<comment type="caution">
    <text evidence="1">The sequence shown here is derived from an EMBL/GenBank/DDBJ whole genome shotgun (WGS) entry which is preliminary data.</text>
</comment>
<protein>
    <submittedName>
        <fullName evidence="1">Uncharacterized protein</fullName>
    </submittedName>
</protein>
<dbReference type="OMA" id="CAWCRDG"/>
<evidence type="ECO:0000313" key="1">
    <source>
        <dbReference type="EMBL" id="KAA8634111.1"/>
    </source>
</evidence>
<reference evidence="1 2" key="1">
    <citation type="submission" date="2017-07" db="EMBL/GenBank/DDBJ databases">
        <title>Genome sequence of the Sordaria macrospora wild type strain R19027.</title>
        <authorList>
            <person name="Nowrousian M."/>
            <person name="Teichert I."/>
            <person name="Kueck U."/>
        </authorList>
    </citation>
    <scope>NUCLEOTIDE SEQUENCE [LARGE SCALE GENOMIC DNA]</scope>
    <source>
        <strain evidence="1 2">R19027</strain>
        <tissue evidence="1">Mycelium</tissue>
    </source>
</reference>
<dbReference type="VEuPathDB" id="FungiDB:SMAC_02331"/>
<sequence>MPDCAHKTSGNSCGCTATAPAGQSLCAWCRDGHKTIVRNNANSANEEGQELNQDQGNVGPEFCCSGCASKY</sequence>
<proteinExistence type="predicted"/>
<name>A0A8S8ZZV8_SORMA</name>
<gene>
    <name evidence="1" type="ORF">SMACR_02331</name>
</gene>
<organism evidence="1 2">
    <name type="scientific">Sordaria macrospora</name>
    <dbReference type="NCBI Taxonomy" id="5147"/>
    <lineage>
        <taxon>Eukaryota</taxon>
        <taxon>Fungi</taxon>
        <taxon>Dikarya</taxon>
        <taxon>Ascomycota</taxon>
        <taxon>Pezizomycotina</taxon>
        <taxon>Sordariomycetes</taxon>
        <taxon>Sordariomycetidae</taxon>
        <taxon>Sordariales</taxon>
        <taxon>Sordariaceae</taxon>
        <taxon>Sordaria</taxon>
    </lineage>
</organism>
<dbReference type="EMBL" id="NMPR01000027">
    <property type="protein sequence ID" value="KAA8634111.1"/>
    <property type="molecule type" value="Genomic_DNA"/>
</dbReference>
<evidence type="ECO:0000313" key="2">
    <source>
        <dbReference type="Proteomes" id="UP000433876"/>
    </source>
</evidence>
<dbReference type="AlphaFoldDB" id="A0A8S8ZZV8"/>
<accession>A0A8S8ZZV8</accession>
<dbReference type="Proteomes" id="UP000433876">
    <property type="component" value="Unassembled WGS sequence"/>
</dbReference>